<feature type="region of interest" description="Disordered" evidence="1">
    <location>
        <begin position="1"/>
        <end position="29"/>
    </location>
</feature>
<evidence type="ECO:0000313" key="3">
    <source>
        <dbReference type="Proteomes" id="UP001430356"/>
    </source>
</evidence>
<reference evidence="2 3" key="1">
    <citation type="journal article" date="2021" name="MBio">
        <title>A New Model Trypanosomatid, Novymonas esmeraldas: Genomic Perception of Its 'Candidatus Pandoraea novymonadis' Endosymbiont.</title>
        <authorList>
            <person name="Zakharova A."/>
            <person name="Saura A."/>
            <person name="Butenko A."/>
            <person name="Podesvova L."/>
            <person name="Warmusova S."/>
            <person name="Kostygov A.Y."/>
            <person name="Nenarokova A."/>
            <person name="Lukes J."/>
            <person name="Opperdoes F.R."/>
            <person name="Yurchenko V."/>
        </authorList>
    </citation>
    <scope>NUCLEOTIDE SEQUENCE [LARGE SCALE GENOMIC DNA]</scope>
    <source>
        <strain evidence="2 3">E262AT.01</strain>
    </source>
</reference>
<accession>A0AAW0F321</accession>
<dbReference type="EMBL" id="JAECZO010000001">
    <property type="protein sequence ID" value="KAK7199619.1"/>
    <property type="molecule type" value="Genomic_DNA"/>
</dbReference>
<feature type="region of interest" description="Disordered" evidence="1">
    <location>
        <begin position="256"/>
        <end position="332"/>
    </location>
</feature>
<sequence length="624" mass="62849">MSSDARKSRASVSRGGGASHAAPAPAPFFSEPPVPLPPLDALRSTDVLVRAYYASLVPQVAAPAAAATAAGSEAARSYLAPAAAAAAAAEVGTAGEVLCAAVAREVVEAAADLFASRSLDRLVGAYTACAAWDDMRDVVATSFLPQDHGEGASSPPRTACAAGAPPTPLFLRSALSLAGVATRTPSCTLTPQSCISPPPLSACRHGGDSGPSRLSCPTPPACVPMDAYCRYVLAVEGVPVTAHTLDTTPSALRGANVRRRVTRLAPRSSDKSAAESAVAPSLSPSPPPSGLPKGAKRGKRMGDKHVAASSADASLTPAGVRGGLESTTGAPAPAFDALTTAMRQAPPSLLGETSQSALHADRSVPRLPGPGGDPAAQTGVGEAEKRHVGRAPPRAGGVVLAVEQDRLWYAERARAAAPRGDRRKDAVSCRVAPPPDEVGAAAAAAAAATTAAAPGTEAGAAAEAAAKAAVTTEESPQQRGRRVTQRGMAGAAAANAKKELTRAREVWTSSFYTTADAAEEIPLQEQVQVCPSAGVTVVATTTAAAALPSARRSNKAAAGATVVASGGEFIVPADRMALAAFDDKRAAARKGNGGPVRAPQLHRDNARTARPVKAASWGPQLSEH</sequence>
<proteinExistence type="predicted"/>
<protein>
    <submittedName>
        <fullName evidence="2">Uncharacterized protein</fullName>
    </submittedName>
</protein>
<dbReference type="Proteomes" id="UP001430356">
    <property type="component" value="Unassembled WGS sequence"/>
</dbReference>
<organism evidence="2 3">
    <name type="scientific">Novymonas esmeraldas</name>
    <dbReference type="NCBI Taxonomy" id="1808958"/>
    <lineage>
        <taxon>Eukaryota</taxon>
        <taxon>Discoba</taxon>
        <taxon>Euglenozoa</taxon>
        <taxon>Kinetoplastea</taxon>
        <taxon>Metakinetoplastina</taxon>
        <taxon>Trypanosomatida</taxon>
        <taxon>Trypanosomatidae</taxon>
        <taxon>Novymonas</taxon>
    </lineage>
</organism>
<feature type="region of interest" description="Disordered" evidence="1">
    <location>
        <begin position="587"/>
        <end position="624"/>
    </location>
</feature>
<dbReference type="AlphaFoldDB" id="A0AAW0F321"/>
<comment type="caution">
    <text evidence="2">The sequence shown here is derived from an EMBL/GenBank/DDBJ whole genome shotgun (WGS) entry which is preliminary data.</text>
</comment>
<keyword evidence="3" id="KW-1185">Reference proteome</keyword>
<feature type="region of interest" description="Disordered" evidence="1">
    <location>
        <begin position="350"/>
        <end position="392"/>
    </location>
</feature>
<name>A0AAW0F321_9TRYP</name>
<gene>
    <name evidence="2" type="ORF">NESM_000007000</name>
</gene>
<evidence type="ECO:0000313" key="2">
    <source>
        <dbReference type="EMBL" id="KAK7199619.1"/>
    </source>
</evidence>
<evidence type="ECO:0000256" key="1">
    <source>
        <dbReference type="SAM" id="MobiDB-lite"/>
    </source>
</evidence>